<reference evidence="4 5" key="1">
    <citation type="journal article" date="2013" name="Genome Announc.">
        <title>Genome Sequences of 28 Bordetella pertussis U.S. Outbreak Strains Dating from 2010 to 2012.</title>
        <authorList>
            <person name="Harvill E.T."/>
            <person name="Goodfield L.L."/>
            <person name="Ivanov Y."/>
            <person name="Meyer J.A."/>
            <person name="Newth C."/>
            <person name="Cassiday P."/>
            <person name="Tondella M.L."/>
            <person name="Liao P."/>
            <person name="Zimmerman J."/>
            <person name="Meert K."/>
            <person name="Wessel D."/>
            <person name="Berger J."/>
            <person name="Dean J.M."/>
            <person name="Holubkov R."/>
            <person name="Burr J."/>
            <person name="Liu T."/>
            <person name="Brinkac L."/>
            <person name="Kim M."/>
            <person name="Losada L."/>
        </authorList>
    </citation>
    <scope>NUCLEOTIDE SEQUENCE [LARGE SCALE GENOMIC DNA]</scope>
    <source>
        <strain evidence="4 5">CHLA-26</strain>
    </source>
</reference>
<dbReference type="GO" id="GO:0016829">
    <property type="term" value="F:lyase activity"/>
    <property type="evidence" value="ECO:0007669"/>
    <property type="project" value="InterPro"/>
</dbReference>
<comment type="caution">
    <text evidence="4">The sequence shown here is derived from an EMBL/GenBank/DDBJ whole genome shotgun (WGS) entry which is preliminary data.</text>
</comment>
<evidence type="ECO:0000313" key="4">
    <source>
        <dbReference type="EMBL" id="ETH32853.1"/>
    </source>
</evidence>
<proteinExistence type="inferred from homology"/>
<dbReference type="Gene3D" id="1.10.4100.10">
    <property type="entry name" value="2-methylcitrate dehydratase PrpD"/>
    <property type="match status" value="1"/>
</dbReference>
<gene>
    <name evidence="4" type="ORF">L566_1426</name>
</gene>
<evidence type="ECO:0000313" key="5">
    <source>
        <dbReference type="Proteomes" id="UP000018679"/>
    </source>
</evidence>
<sequence>MDMQDTAPGQDLRIGEALADWIARRAHPIGLGTLARARWAVVDLLGCAIAGRRDASVTALTRCAKYLGTGDISALGTAYCYPAPVAALIGGTSAHVLDYDDTGATSIAHVSAVAVPAILALAEQEHRSLDTVLEAFVVGFEVTTRVGRMLNPEHYAAGWYATATAGLLGATAACARLLKLDARQTLAALSIATNLAGGSRRQIGSTMKATQAGIAAKNAVLAVRLAQAGIEGSQEPFLGEGGWLSLMAARHGPGAGAAALEGLGSDYALDAPELIQKFFPCCASAHKTLDAIAQLMASGELDARNVDRIDTWLTPVQRRNLRFDQPVGAMQARFSLPYCAARLLHGGSLRLGDFTPQRVADPQLAGIMARVCLHVQDVPQGQAISSGTEMTAALRTRVTLCDGTILERVVGAPKGSADNPMTQAERVAKFVDCCGYAGLAVDGGNVLARIDVMFDSNVIAPMLLRYLSGLLADAGSSHLD</sequence>
<evidence type="ECO:0000259" key="3">
    <source>
        <dbReference type="Pfam" id="PF19305"/>
    </source>
</evidence>
<protein>
    <submittedName>
        <fullName evidence="4">MmgE/PrpD family protein</fullName>
    </submittedName>
</protein>
<comment type="similarity">
    <text evidence="1">Belongs to the PrpD family.</text>
</comment>
<dbReference type="InterPro" id="IPR042183">
    <property type="entry name" value="MmgE/PrpD_sf_1"/>
</dbReference>
<dbReference type="Pfam" id="PF19305">
    <property type="entry name" value="MmgE_PrpD_C"/>
    <property type="match status" value="1"/>
</dbReference>
<dbReference type="InterPro" id="IPR045337">
    <property type="entry name" value="MmgE_PrpD_C"/>
</dbReference>
<dbReference type="Proteomes" id="UP000018679">
    <property type="component" value="Unassembled WGS sequence"/>
</dbReference>
<dbReference type="InterPro" id="IPR042188">
    <property type="entry name" value="MmgE/PrpD_sf_2"/>
</dbReference>
<dbReference type="Gene3D" id="3.30.1330.120">
    <property type="entry name" value="2-methylcitrate dehydratase PrpD"/>
    <property type="match status" value="1"/>
</dbReference>
<dbReference type="InterPro" id="IPR045336">
    <property type="entry name" value="MmgE_PrpD_N"/>
</dbReference>
<evidence type="ECO:0000256" key="1">
    <source>
        <dbReference type="ARBA" id="ARBA00006174"/>
    </source>
</evidence>
<evidence type="ECO:0000259" key="2">
    <source>
        <dbReference type="Pfam" id="PF03972"/>
    </source>
</evidence>
<dbReference type="Pfam" id="PF03972">
    <property type="entry name" value="MmgE_PrpD_N"/>
    <property type="match status" value="1"/>
</dbReference>
<dbReference type="InterPro" id="IPR005656">
    <property type="entry name" value="MmgE_PrpD"/>
</dbReference>
<dbReference type="AlphaFoldDB" id="A0AAI9J523"/>
<dbReference type="PANTHER" id="PTHR16943:SF8">
    <property type="entry name" value="2-METHYLCITRATE DEHYDRATASE"/>
    <property type="match status" value="1"/>
</dbReference>
<dbReference type="EMBL" id="AXSB02000005">
    <property type="protein sequence ID" value="ETH32853.1"/>
    <property type="molecule type" value="Genomic_DNA"/>
</dbReference>
<feature type="domain" description="MmgE/PrpD N-terminal" evidence="2">
    <location>
        <begin position="17"/>
        <end position="249"/>
    </location>
</feature>
<dbReference type="InterPro" id="IPR036148">
    <property type="entry name" value="MmgE/PrpD_sf"/>
</dbReference>
<name>A0AAI9J523_BORPT</name>
<dbReference type="PANTHER" id="PTHR16943">
    <property type="entry name" value="2-METHYLCITRATE DEHYDRATASE-RELATED"/>
    <property type="match status" value="1"/>
</dbReference>
<feature type="domain" description="MmgE/PrpD C-terminal" evidence="3">
    <location>
        <begin position="279"/>
        <end position="435"/>
    </location>
</feature>
<organism evidence="4 5">
    <name type="scientific">Bordetella pertussis CHLA-26</name>
    <dbReference type="NCBI Taxonomy" id="1331284"/>
    <lineage>
        <taxon>Bacteria</taxon>
        <taxon>Pseudomonadati</taxon>
        <taxon>Pseudomonadota</taxon>
        <taxon>Betaproteobacteria</taxon>
        <taxon>Burkholderiales</taxon>
        <taxon>Alcaligenaceae</taxon>
        <taxon>Bordetella</taxon>
    </lineage>
</organism>
<accession>A0AAI9J523</accession>
<dbReference type="SUPFAM" id="SSF103378">
    <property type="entry name" value="2-methylcitrate dehydratase PrpD"/>
    <property type="match status" value="1"/>
</dbReference>